<comment type="caution">
    <text evidence="3">The sequence shown here is derived from an EMBL/GenBank/DDBJ whole genome shotgun (WGS) entry which is preliminary data.</text>
</comment>
<feature type="chain" id="PRO_5002596833" evidence="2">
    <location>
        <begin position="17"/>
        <end position="323"/>
    </location>
</feature>
<evidence type="ECO:0000256" key="1">
    <source>
        <dbReference type="ARBA" id="ARBA00006987"/>
    </source>
</evidence>
<dbReference type="RefSeq" id="WP_047783192.1">
    <property type="nucleotide sequence ID" value="NZ_JZWI01000003.1"/>
</dbReference>
<dbReference type="PIRSF" id="PIRSF017082">
    <property type="entry name" value="YflP"/>
    <property type="match status" value="1"/>
</dbReference>
<name>A0A0H2MCU4_VARPD</name>
<dbReference type="CDD" id="cd07012">
    <property type="entry name" value="PBP2_Bug_TTT"/>
    <property type="match status" value="1"/>
</dbReference>
<dbReference type="AlphaFoldDB" id="A0A0H2MCU4"/>
<dbReference type="InterPro" id="IPR042100">
    <property type="entry name" value="Bug_dom1"/>
</dbReference>
<accession>A0A0H2MCU4</accession>
<keyword evidence="3" id="KW-0675">Receptor</keyword>
<dbReference type="Gene3D" id="3.40.190.150">
    <property type="entry name" value="Bordetella uptake gene, domain 1"/>
    <property type="match status" value="1"/>
</dbReference>
<dbReference type="PATRIC" id="fig|34073.19.peg.561"/>
<organism evidence="3 4">
    <name type="scientific">Variovorax paradoxus</name>
    <dbReference type="NCBI Taxonomy" id="34073"/>
    <lineage>
        <taxon>Bacteria</taxon>
        <taxon>Pseudomonadati</taxon>
        <taxon>Pseudomonadota</taxon>
        <taxon>Betaproteobacteria</taxon>
        <taxon>Burkholderiales</taxon>
        <taxon>Comamonadaceae</taxon>
        <taxon>Variovorax</taxon>
    </lineage>
</organism>
<comment type="similarity">
    <text evidence="1">Belongs to the UPF0065 (bug) family.</text>
</comment>
<gene>
    <name evidence="3" type="ORF">VPARA_05570</name>
</gene>
<feature type="signal peptide" evidence="2">
    <location>
        <begin position="1"/>
        <end position="16"/>
    </location>
</feature>
<keyword evidence="2" id="KW-0732">Signal</keyword>
<evidence type="ECO:0000313" key="4">
    <source>
        <dbReference type="Proteomes" id="UP000035170"/>
    </source>
</evidence>
<protein>
    <submittedName>
        <fullName evidence="3">Tripartite tricarboxylate transporter family receptor</fullName>
    </submittedName>
</protein>
<dbReference type="PANTHER" id="PTHR42928">
    <property type="entry name" value="TRICARBOXYLATE-BINDING PROTEIN"/>
    <property type="match status" value="1"/>
</dbReference>
<dbReference type="Proteomes" id="UP000035170">
    <property type="component" value="Unassembled WGS sequence"/>
</dbReference>
<dbReference type="PANTHER" id="PTHR42928:SF5">
    <property type="entry name" value="BLR1237 PROTEIN"/>
    <property type="match status" value="1"/>
</dbReference>
<dbReference type="Pfam" id="PF03401">
    <property type="entry name" value="TctC"/>
    <property type="match status" value="1"/>
</dbReference>
<sequence length="323" mass="34429">MNVVGPVKFLSVLAFAASVLTAAANEPDFPTKPVRVVVNFGAGGSTDIASRIVAKRMEQELGQAVVVENKPGANGTLAPGYLMNQPADGYTIGLTPFGAMVVGPWMVKVPYKTSDFSYLGAFSKYRFGLVVNPETPYKTIGDILEAGKKSKQSVLFGTPGPAPNLIFPQLTRISGVKFEQVLYKSGTETALAVVANQVPMAVSVSTEVLAQIQAGKLRLIASVTDTRWPEYPDVPTAKEAGYDASIESYLGMAVPKGTPQARLEKLRAAFKATMADPVVKADLIKVGMEPTYLDGPAYAELIEVERKKMGDQVRALGMPVVAQ</sequence>
<evidence type="ECO:0000256" key="2">
    <source>
        <dbReference type="SAM" id="SignalP"/>
    </source>
</evidence>
<dbReference type="SUPFAM" id="SSF53850">
    <property type="entry name" value="Periplasmic binding protein-like II"/>
    <property type="match status" value="1"/>
</dbReference>
<proteinExistence type="inferred from homology"/>
<dbReference type="InterPro" id="IPR005064">
    <property type="entry name" value="BUG"/>
</dbReference>
<dbReference type="EMBL" id="JZWI01000003">
    <property type="protein sequence ID" value="KLN58442.1"/>
    <property type="molecule type" value="Genomic_DNA"/>
</dbReference>
<dbReference type="Gene3D" id="3.40.190.10">
    <property type="entry name" value="Periplasmic binding protein-like II"/>
    <property type="match status" value="1"/>
</dbReference>
<keyword evidence="4" id="KW-1185">Reference proteome</keyword>
<reference evidence="3 4" key="1">
    <citation type="submission" date="2015-03" db="EMBL/GenBank/DDBJ databases">
        <title>Genome sequence of Variovorax paradoxus TBEA6.</title>
        <authorList>
            <person name="Poehlein A."/>
            <person name="Schuldes J."/>
            <person name="Wuebbeler J.H."/>
            <person name="Hiessl S."/>
            <person name="Steinbuechel A."/>
            <person name="Daniel R."/>
        </authorList>
    </citation>
    <scope>NUCLEOTIDE SEQUENCE [LARGE SCALE GENOMIC DNA]</scope>
    <source>
        <strain evidence="3 4">TBEA6</strain>
    </source>
</reference>
<evidence type="ECO:0000313" key="3">
    <source>
        <dbReference type="EMBL" id="KLN58442.1"/>
    </source>
</evidence>